<dbReference type="InterPro" id="IPR015807">
    <property type="entry name" value="His-tRNA-ligase"/>
</dbReference>
<comment type="caution">
    <text evidence="11">The sequence shown here is derived from an EMBL/GenBank/DDBJ whole genome shotgun (WGS) entry which is preliminary data.</text>
</comment>
<keyword evidence="7" id="KW-0030">Aminoacyl-tRNA synthetase</keyword>
<feature type="binding site" evidence="9">
    <location>
        <position position="140"/>
    </location>
    <ligand>
        <name>L-histidine</name>
        <dbReference type="ChEBI" id="CHEBI:57595"/>
    </ligand>
</feature>
<dbReference type="InterPro" id="IPR045864">
    <property type="entry name" value="aa-tRNA-synth_II/BPL/LPL"/>
</dbReference>
<keyword evidence="5" id="KW-0067">ATP-binding</keyword>
<sequence>MLSVIRRCSTSAASKPAVYSHRSGAKTKAKKSTSFSLKTPRGTRDFCPAEVIHREATISAIKSIFTNHGGEPIDTPVFELTDVLLGKYGGEASKLIYDLGAEDGGEKYSLRYDVTVPFARFLGANRISKMKRFQIGKVYRREQPVVQRGRFCEFYQCDFDIAGDYPKMVADAECLKIVDEVVKKLNLGPFTTRVNHRSLLGGVLIHCGVPQEATMSVCSSIDKLDKESWNFVAEELQTKKNIPSHVISQLEKFVRFQGDSKDTLQMLEGEIKSPQVGESIADLNLLFSYCNAFQIAPSFDLSLARGLDYYTGMIFETVLTEDDLKTGSIAAGGRYDNLVESLTSRTKKPFSVPCVGLSIGIERIFALLQKRQENPKTITTEVFVASPQKNLLKERMAVCGKLWNAGISAQFEYKNNSKILDQLQFCEANAVKYVVIVGAQEAAEGVVKLKNMATREETVVKEEDIVEETRKRIC</sequence>
<dbReference type="Gene3D" id="3.40.50.800">
    <property type="entry name" value="Anticodon-binding domain"/>
    <property type="match status" value="1"/>
</dbReference>
<evidence type="ECO:0000313" key="11">
    <source>
        <dbReference type="EMBL" id="TKR61869.1"/>
    </source>
</evidence>
<dbReference type="EC" id="6.1.1.21" evidence="2"/>
<proteinExistence type="inferred from homology"/>
<gene>
    <name evidence="11" type="ORF">L596_028922</name>
</gene>
<evidence type="ECO:0000256" key="2">
    <source>
        <dbReference type="ARBA" id="ARBA00012815"/>
    </source>
</evidence>
<dbReference type="PANTHER" id="PTHR11476">
    <property type="entry name" value="HISTIDYL-TRNA SYNTHETASE"/>
    <property type="match status" value="1"/>
</dbReference>
<dbReference type="InterPro" id="IPR004154">
    <property type="entry name" value="Anticodon-bd"/>
</dbReference>
<keyword evidence="12" id="KW-1185">Reference proteome</keyword>
<evidence type="ECO:0000256" key="7">
    <source>
        <dbReference type="ARBA" id="ARBA00023146"/>
    </source>
</evidence>
<dbReference type="PROSITE" id="PS50862">
    <property type="entry name" value="AA_TRNA_LIGASE_II"/>
    <property type="match status" value="1"/>
</dbReference>
<dbReference type="GO" id="GO:0004821">
    <property type="term" value="F:histidine-tRNA ligase activity"/>
    <property type="evidence" value="ECO:0007669"/>
    <property type="project" value="UniProtKB-EC"/>
</dbReference>
<dbReference type="InterPro" id="IPR036621">
    <property type="entry name" value="Anticodon-bd_dom_sf"/>
</dbReference>
<dbReference type="GO" id="GO:0006427">
    <property type="term" value="P:histidyl-tRNA aminoacylation"/>
    <property type="evidence" value="ECO:0007669"/>
    <property type="project" value="InterPro"/>
</dbReference>
<dbReference type="PIRSF" id="PIRSF001549">
    <property type="entry name" value="His-tRNA_synth"/>
    <property type="match status" value="1"/>
</dbReference>
<dbReference type="CDD" id="cd00859">
    <property type="entry name" value="HisRS_anticodon"/>
    <property type="match status" value="1"/>
</dbReference>
<dbReference type="SUPFAM" id="SSF55681">
    <property type="entry name" value="Class II aaRS and biotin synthetases"/>
    <property type="match status" value="1"/>
</dbReference>
<dbReference type="InterPro" id="IPR041715">
    <property type="entry name" value="HisRS-like_core"/>
</dbReference>
<dbReference type="CDD" id="cd00773">
    <property type="entry name" value="HisRS-like_core"/>
    <property type="match status" value="1"/>
</dbReference>
<feature type="binding site" evidence="9">
    <location>
        <position position="305"/>
    </location>
    <ligand>
        <name>L-histidine</name>
        <dbReference type="ChEBI" id="CHEBI:57595"/>
    </ligand>
</feature>
<dbReference type="Pfam" id="PF03129">
    <property type="entry name" value="HGTP_anticodon"/>
    <property type="match status" value="1"/>
</dbReference>
<dbReference type="Proteomes" id="UP000298663">
    <property type="component" value="Unassembled WGS sequence"/>
</dbReference>
<evidence type="ECO:0000256" key="5">
    <source>
        <dbReference type="ARBA" id="ARBA00022840"/>
    </source>
</evidence>
<evidence type="ECO:0000259" key="10">
    <source>
        <dbReference type="PROSITE" id="PS50862"/>
    </source>
</evidence>
<reference evidence="11 12" key="2">
    <citation type="journal article" date="2019" name="G3 (Bethesda)">
        <title>Hybrid Assembly of the Genome of the Entomopathogenic Nematode Steinernema carpocapsae Identifies the X-Chromosome.</title>
        <authorList>
            <person name="Serra L."/>
            <person name="Macchietto M."/>
            <person name="Macias-Munoz A."/>
            <person name="McGill C.J."/>
            <person name="Rodriguez I.M."/>
            <person name="Rodriguez B."/>
            <person name="Murad R."/>
            <person name="Mortazavi A."/>
        </authorList>
    </citation>
    <scope>NUCLEOTIDE SEQUENCE [LARGE SCALE GENOMIC DNA]</scope>
    <source>
        <strain evidence="11 12">ALL</strain>
    </source>
</reference>
<dbReference type="AlphaFoldDB" id="A0A4U5LZT2"/>
<evidence type="ECO:0000256" key="4">
    <source>
        <dbReference type="ARBA" id="ARBA00022741"/>
    </source>
</evidence>
<keyword evidence="6" id="KW-0648">Protein biosynthesis</keyword>
<dbReference type="NCBIfam" id="TIGR00442">
    <property type="entry name" value="hisS"/>
    <property type="match status" value="1"/>
</dbReference>
<comment type="similarity">
    <text evidence="1">Belongs to the class-II aminoacyl-tRNA synthetase family.</text>
</comment>
<feature type="binding site" evidence="9">
    <location>
        <begin position="113"/>
        <end position="115"/>
    </location>
    <ligand>
        <name>L-histidine</name>
        <dbReference type="ChEBI" id="CHEBI:57595"/>
    </ligand>
</feature>
<dbReference type="Gene3D" id="3.30.930.10">
    <property type="entry name" value="Bira Bifunctional Protein, Domain 2"/>
    <property type="match status" value="1"/>
</dbReference>
<keyword evidence="3" id="KW-0436">Ligase</keyword>
<evidence type="ECO:0000256" key="8">
    <source>
        <dbReference type="ARBA" id="ARBA00047639"/>
    </source>
</evidence>
<keyword evidence="4" id="KW-0547">Nucleotide-binding</keyword>
<dbReference type="GO" id="GO:0003723">
    <property type="term" value="F:RNA binding"/>
    <property type="evidence" value="ECO:0007669"/>
    <property type="project" value="TreeGrafter"/>
</dbReference>
<dbReference type="STRING" id="34508.A0A4U5LZT2"/>
<name>A0A4U5LZT2_STECR</name>
<dbReference type="InterPro" id="IPR004516">
    <property type="entry name" value="HisRS/HisZ"/>
</dbReference>
<protein>
    <recommendedName>
        <fullName evidence="2">histidine--tRNA ligase</fullName>
        <ecNumber evidence="2">6.1.1.21</ecNumber>
    </recommendedName>
</protein>
<evidence type="ECO:0000256" key="3">
    <source>
        <dbReference type="ARBA" id="ARBA00022598"/>
    </source>
</evidence>
<organism evidence="11 12">
    <name type="scientific">Steinernema carpocapsae</name>
    <name type="common">Entomopathogenic nematode</name>
    <dbReference type="NCBI Taxonomy" id="34508"/>
    <lineage>
        <taxon>Eukaryota</taxon>
        <taxon>Metazoa</taxon>
        <taxon>Ecdysozoa</taxon>
        <taxon>Nematoda</taxon>
        <taxon>Chromadorea</taxon>
        <taxon>Rhabditida</taxon>
        <taxon>Tylenchina</taxon>
        <taxon>Panagrolaimomorpha</taxon>
        <taxon>Strongyloidoidea</taxon>
        <taxon>Steinernematidae</taxon>
        <taxon>Steinernema</taxon>
    </lineage>
</organism>
<evidence type="ECO:0000256" key="6">
    <source>
        <dbReference type="ARBA" id="ARBA00022917"/>
    </source>
</evidence>
<dbReference type="GO" id="GO:0032543">
    <property type="term" value="P:mitochondrial translation"/>
    <property type="evidence" value="ECO:0007669"/>
    <property type="project" value="TreeGrafter"/>
</dbReference>
<dbReference type="GO" id="GO:0005524">
    <property type="term" value="F:ATP binding"/>
    <property type="evidence" value="ECO:0007669"/>
    <property type="project" value="UniProtKB-KW"/>
</dbReference>
<reference evidence="11 12" key="1">
    <citation type="journal article" date="2015" name="Genome Biol.">
        <title>Comparative genomics of Steinernema reveals deeply conserved gene regulatory networks.</title>
        <authorList>
            <person name="Dillman A.R."/>
            <person name="Macchietto M."/>
            <person name="Porter C.F."/>
            <person name="Rogers A."/>
            <person name="Williams B."/>
            <person name="Antoshechkin I."/>
            <person name="Lee M.M."/>
            <person name="Goodwin Z."/>
            <person name="Lu X."/>
            <person name="Lewis E.E."/>
            <person name="Goodrich-Blair H."/>
            <person name="Stock S.P."/>
            <person name="Adams B.J."/>
            <person name="Sternberg P.W."/>
            <person name="Mortazavi A."/>
        </authorList>
    </citation>
    <scope>NUCLEOTIDE SEQUENCE [LARGE SCALE GENOMIC DNA]</scope>
    <source>
        <strain evidence="11 12">ALL</strain>
    </source>
</reference>
<dbReference type="SUPFAM" id="SSF52954">
    <property type="entry name" value="Class II aaRS ABD-related"/>
    <property type="match status" value="1"/>
</dbReference>
<dbReference type="OrthoDB" id="1906957at2759"/>
<dbReference type="GO" id="GO:0005739">
    <property type="term" value="C:mitochondrion"/>
    <property type="evidence" value="ECO:0007669"/>
    <property type="project" value="TreeGrafter"/>
</dbReference>
<dbReference type="Pfam" id="PF13393">
    <property type="entry name" value="tRNA-synt_His"/>
    <property type="match status" value="1"/>
</dbReference>
<dbReference type="InterPro" id="IPR006195">
    <property type="entry name" value="aa-tRNA-synth_II"/>
</dbReference>
<dbReference type="EMBL" id="AZBU02000011">
    <property type="protein sequence ID" value="TKR61869.1"/>
    <property type="molecule type" value="Genomic_DNA"/>
</dbReference>
<feature type="binding site" evidence="9">
    <location>
        <begin position="309"/>
        <end position="310"/>
    </location>
    <ligand>
        <name>L-histidine</name>
        <dbReference type="ChEBI" id="CHEBI:57595"/>
    </ligand>
</feature>
<evidence type="ECO:0000313" key="12">
    <source>
        <dbReference type="Proteomes" id="UP000298663"/>
    </source>
</evidence>
<dbReference type="FunFam" id="3.40.50.800:FF:000008">
    <property type="entry name" value="histidine--tRNA ligase, cytoplasmic isoform X1"/>
    <property type="match status" value="1"/>
</dbReference>
<comment type="catalytic activity">
    <reaction evidence="8">
        <text>tRNA(His) + L-histidine + ATP = L-histidyl-tRNA(His) + AMP + diphosphate + H(+)</text>
        <dbReference type="Rhea" id="RHEA:17313"/>
        <dbReference type="Rhea" id="RHEA-COMP:9665"/>
        <dbReference type="Rhea" id="RHEA-COMP:9689"/>
        <dbReference type="ChEBI" id="CHEBI:15378"/>
        <dbReference type="ChEBI" id="CHEBI:30616"/>
        <dbReference type="ChEBI" id="CHEBI:33019"/>
        <dbReference type="ChEBI" id="CHEBI:57595"/>
        <dbReference type="ChEBI" id="CHEBI:78442"/>
        <dbReference type="ChEBI" id="CHEBI:78527"/>
        <dbReference type="ChEBI" id="CHEBI:456215"/>
        <dbReference type="EC" id="6.1.1.21"/>
    </reaction>
</comment>
<evidence type="ECO:0000256" key="1">
    <source>
        <dbReference type="ARBA" id="ARBA00008226"/>
    </source>
</evidence>
<feature type="binding site" evidence="9">
    <location>
        <position position="156"/>
    </location>
    <ligand>
        <name>L-histidine</name>
        <dbReference type="ChEBI" id="CHEBI:57595"/>
    </ligand>
</feature>
<feature type="domain" description="Aminoacyl-transfer RNA synthetases class-II family profile" evidence="10">
    <location>
        <begin position="59"/>
        <end position="387"/>
    </location>
</feature>
<accession>A0A4U5LZT2</accession>
<dbReference type="InterPro" id="IPR033656">
    <property type="entry name" value="HisRS_anticodon"/>
</dbReference>
<dbReference type="PANTHER" id="PTHR11476:SF7">
    <property type="entry name" value="HISTIDINE--TRNA LIGASE"/>
    <property type="match status" value="1"/>
</dbReference>
<evidence type="ECO:0000256" key="9">
    <source>
        <dbReference type="PIRSR" id="PIRSR001549-1"/>
    </source>
</evidence>
<dbReference type="GO" id="GO:0005829">
    <property type="term" value="C:cytosol"/>
    <property type="evidence" value="ECO:0007669"/>
    <property type="project" value="TreeGrafter"/>
</dbReference>
<feature type="binding site" evidence="9">
    <location>
        <position position="160"/>
    </location>
    <ligand>
        <name>L-histidine</name>
        <dbReference type="ChEBI" id="CHEBI:57595"/>
    </ligand>
</feature>